<evidence type="ECO:0000313" key="3">
    <source>
        <dbReference type="Proteomes" id="UP000831484"/>
    </source>
</evidence>
<feature type="region of interest" description="Disordered" evidence="1">
    <location>
        <begin position="214"/>
        <end position="249"/>
    </location>
</feature>
<dbReference type="AlphaFoldDB" id="A0AB38RGQ6"/>
<organism evidence="2 3">
    <name type="scientific">Rhodococcus qingshengii JCM 15477</name>
    <dbReference type="NCBI Taxonomy" id="1303681"/>
    <lineage>
        <taxon>Bacteria</taxon>
        <taxon>Bacillati</taxon>
        <taxon>Actinomycetota</taxon>
        <taxon>Actinomycetes</taxon>
        <taxon>Mycobacteriales</taxon>
        <taxon>Nocardiaceae</taxon>
        <taxon>Rhodococcus</taxon>
        <taxon>Rhodococcus erythropolis group</taxon>
    </lineage>
</organism>
<sequence>MGSQSHHPESDVIRLAFGLAAITAGAARRTAGLALDSVQRIPVVGDALDGAITQVTTRGTEAMHSTVEFADSTLRTVIKAVVDAALSEVDITKIVVDHVDIDKIAENIDVDKIAERVSLEPIIDRVDVDEIASRLDVKAVIDRLDLDGIVDTVDLERQVNRIDLVKIADQVIEGVDLPQMIRESTGSLSTEAVHGARVQGMQADDAVAGFVGRLFGRDNAPSSDKPSSDKPSPEKPSTETDPKTNAGER</sequence>
<dbReference type="EMBL" id="CP096563">
    <property type="protein sequence ID" value="UPU44483.1"/>
    <property type="molecule type" value="Genomic_DNA"/>
</dbReference>
<proteinExistence type="predicted"/>
<keyword evidence="3" id="KW-1185">Reference proteome</keyword>
<reference evidence="3" key="1">
    <citation type="journal article" date="2022" name="Environ. Microbiol.">
        <title>Functional analysis, diversity, and distribution of carbendazim hydrolases MheI and CbmA, responsible for the initial step in carbendazim degradation.</title>
        <authorList>
            <person name="Zhang M."/>
            <person name="Bai X."/>
            <person name="Li Q."/>
            <person name="Zhang L."/>
            <person name="Zhu Q."/>
            <person name="Gao S."/>
            <person name="Ke Z."/>
            <person name="Jiang M."/>
            <person name="Hu J."/>
            <person name="Qiu J."/>
            <person name="Hong Q."/>
        </authorList>
    </citation>
    <scope>NUCLEOTIDE SEQUENCE [LARGE SCALE GENOMIC DNA]</scope>
    <source>
        <strain evidence="3">djl-6</strain>
    </source>
</reference>
<protein>
    <submittedName>
        <fullName evidence="2">Uncharacterized protein</fullName>
    </submittedName>
</protein>
<gene>
    <name evidence="2" type="ORF">M0639_07285</name>
</gene>
<feature type="compositionally biased region" description="Basic and acidic residues" evidence="1">
    <location>
        <begin position="226"/>
        <end position="249"/>
    </location>
</feature>
<evidence type="ECO:0000256" key="1">
    <source>
        <dbReference type="SAM" id="MobiDB-lite"/>
    </source>
</evidence>
<name>A0AB38RGQ6_RHOSG</name>
<accession>A0AB38RGQ6</accession>
<dbReference type="Proteomes" id="UP000831484">
    <property type="component" value="Chromosome"/>
</dbReference>
<dbReference type="RefSeq" id="WP_042452124.1">
    <property type="nucleotide sequence ID" value="NZ_CP096563.1"/>
</dbReference>
<evidence type="ECO:0000313" key="2">
    <source>
        <dbReference type="EMBL" id="UPU44483.1"/>
    </source>
</evidence>